<evidence type="ECO:0000313" key="2">
    <source>
        <dbReference type="EMBL" id="SKA47756.1"/>
    </source>
</evidence>
<keyword evidence="3" id="KW-1185">Reference proteome</keyword>
<dbReference type="STRING" id="634771.SAMN04488128_10938"/>
<gene>
    <name evidence="2" type="ORF">SAMN04488128_10938</name>
</gene>
<feature type="chain" id="PRO_5012074977" description="YceI-like domain-containing protein" evidence="1">
    <location>
        <begin position="23"/>
        <end position="159"/>
    </location>
</feature>
<dbReference type="RefSeq" id="WP_078673271.1">
    <property type="nucleotide sequence ID" value="NZ_FUWZ01000009.1"/>
</dbReference>
<feature type="signal peptide" evidence="1">
    <location>
        <begin position="1"/>
        <end position="22"/>
    </location>
</feature>
<dbReference type="EMBL" id="FUWZ01000009">
    <property type="protein sequence ID" value="SKA47756.1"/>
    <property type="molecule type" value="Genomic_DNA"/>
</dbReference>
<sequence>MKMKFWFFALTFLYLSVETAYAQQSEEKRIKIELTVKTGNSQVSALVRSFTVSYNRALNASQDTVNGKPAPAESPRGHYLSADFEKQNIPLLQAFMKNKKGLDGEITVTDAFGKLPGRKIAFKSAVLETMNDQVTGDYGSAFMTLNCEELVLDGVKLEY</sequence>
<dbReference type="Proteomes" id="UP000190367">
    <property type="component" value="Unassembled WGS sequence"/>
</dbReference>
<accession>A0A1T4U504</accession>
<name>A0A1T4U504_9BACT</name>
<dbReference type="OrthoDB" id="706657at2"/>
<keyword evidence="1" id="KW-0732">Signal</keyword>
<proteinExistence type="predicted"/>
<evidence type="ECO:0000313" key="3">
    <source>
        <dbReference type="Proteomes" id="UP000190367"/>
    </source>
</evidence>
<reference evidence="3" key="1">
    <citation type="submission" date="2017-02" db="EMBL/GenBank/DDBJ databases">
        <authorList>
            <person name="Varghese N."/>
            <person name="Submissions S."/>
        </authorList>
    </citation>
    <scope>NUCLEOTIDE SEQUENCE [LARGE SCALE GENOMIC DNA]</scope>
    <source>
        <strain evidence="3">DSM 22224</strain>
    </source>
</reference>
<dbReference type="AlphaFoldDB" id="A0A1T4U504"/>
<protein>
    <recommendedName>
        <fullName evidence="4">YceI-like domain-containing protein</fullName>
    </recommendedName>
</protein>
<evidence type="ECO:0008006" key="4">
    <source>
        <dbReference type="Google" id="ProtNLM"/>
    </source>
</evidence>
<organism evidence="2 3">
    <name type="scientific">Chitinophaga eiseniae</name>
    <dbReference type="NCBI Taxonomy" id="634771"/>
    <lineage>
        <taxon>Bacteria</taxon>
        <taxon>Pseudomonadati</taxon>
        <taxon>Bacteroidota</taxon>
        <taxon>Chitinophagia</taxon>
        <taxon>Chitinophagales</taxon>
        <taxon>Chitinophagaceae</taxon>
        <taxon>Chitinophaga</taxon>
    </lineage>
</organism>
<evidence type="ECO:0000256" key="1">
    <source>
        <dbReference type="SAM" id="SignalP"/>
    </source>
</evidence>